<gene>
    <name evidence="2" type="primary">PLIN2</name>
    <name evidence="2" type="ORF">K7432_000229</name>
</gene>
<feature type="compositionally biased region" description="Basic residues" evidence="1">
    <location>
        <begin position="13"/>
        <end position="24"/>
    </location>
</feature>
<protein>
    <submittedName>
        <fullName evidence="2">Perilipin-2</fullName>
    </submittedName>
</protein>
<feature type="compositionally biased region" description="Polar residues" evidence="1">
    <location>
        <begin position="31"/>
        <end position="42"/>
    </location>
</feature>
<sequence>MNTINNSQSGTSRKTRTIKKSKVQHKLDESANLTLPPSSDSQVMSRIGQIPIVHDGLNTVKTYTQNPNSRFVQFVRPIANMAGTLHESSARLVQQSPFTSQLKFLDHYGCQSLNYLEERFPIINRPTDEVVAACQSTIEPVVAIGRSVLGYIKFI</sequence>
<dbReference type="EMBL" id="JASJQH010006879">
    <property type="protein sequence ID" value="KAK9729548.1"/>
    <property type="molecule type" value="Genomic_DNA"/>
</dbReference>
<comment type="caution">
    <text evidence="2">The sequence shown here is derived from an EMBL/GenBank/DDBJ whole genome shotgun (WGS) entry which is preliminary data.</text>
</comment>
<feature type="compositionally biased region" description="Polar residues" evidence="1">
    <location>
        <begin position="1"/>
        <end position="10"/>
    </location>
</feature>
<feature type="region of interest" description="Disordered" evidence="1">
    <location>
        <begin position="1"/>
        <end position="42"/>
    </location>
</feature>
<name>A0ABR2WBK7_9FUNG</name>
<evidence type="ECO:0000256" key="1">
    <source>
        <dbReference type="SAM" id="MobiDB-lite"/>
    </source>
</evidence>
<organism evidence="2 3">
    <name type="scientific">Basidiobolus ranarum</name>
    <dbReference type="NCBI Taxonomy" id="34480"/>
    <lineage>
        <taxon>Eukaryota</taxon>
        <taxon>Fungi</taxon>
        <taxon>Fungi incertae sedis</taxon>
        <taxon>Zoopagomycota</taxon>
        <taxon>Entomophthoromycotina</taxon>
        <taxon>Basidiobolomycetes</taxon>
        <taxon>Basidiobolales</taxon>
        <taxon>Basidiobolaceae</taxon>
        <taxon>Basidiobolus</taxon>
    </lineage>
</organism>
<reference evidence="2 3" key="1">
    <citation type="submission" date="2023-04" db="EMBL/GenBank/DDBJ databases">
        <title>Genome of Basidiobolus ranarum AG-B5.</title>
        <authorList>
            <person name="Stajich J.E."/>
            <person name="Carter-House D."/>
            <person name="Gryganskyi A."/>
        </authorList>
    </citation>
    <scope>NUCLEOTIDE SEQUENCE [LARGE SCALE GENOMIC DNA]</scope>
    <source>
        <strain evidence="2 3">AG-B5</strain>
    </source>
</reference>
<evidence type="ECO:0000313" key="2">
    <source>
        <dbReference type="EMBL" id="KAK9729548.1"/>
    </source>
</evidence>
<proteinExistence type="predicted"/>
<dbReference type="Proteomes" id="UP001479436">
    <property type="component" value="Unassembled WGS sequence"/>
</dbReference>
<evidence type="ECO:0000313" key="3">
    <source>
        <dbReference type="Proteomes" id="UP001479436"/>
    </source>
</evidence>
<keyword evidence="3" id="KW-1185">Reference proteome</keyword>
<accession>A0ABR2WBK7</accession>